<feature type="domain" description="PHD-type" evidence="9">
    <location>
        <begin position="252"/>
        <end position="302"/>
    </location>
</feature>
<dbReference type="GO" id="GO:0008270">
    <property type="term" value="F:zinc ion binding"/>
    <property type="evidence" value="ECO:0007669"/>
    <property type="project" value="UniProtKB-KW"/>
</dbReference>
<dbReference type="InterPro" id="IPR019787">
    <property type="entry name" value="Znf_PHD-finger"/>
</dbReference>
<evidence type="ECO:0000313" key="11">
    <source>
        <dbReference type="EMBL" id="SCU97549.1"/>
    </source>
</evidence>
<dbReference type="InterPro" id="IPR013083">
    <property type="entry name" value="Znf_RING/FYVE/PHD"/>
</dbReference>
<dbReference type="Gene3D" id="3.30.40.10">
    <property type="entry name" value="Zinc/RING finger domain, C3HC4 (zinc finger)"/>
    <property type="match status" value="2"/>
</dbReference>
<gene>
    <name evidence="11" type="ORF">LADA_0H06854G</name>
</gene>
<dbReference type="CDD" id="cd15492">
    <property type="entry name" value="PHD_BRPF_JADE_like"/>
    <property type="match status" value="1"/>
</dbReference>
<dbReference type="GO" id="GO:0006357">
    <property type="term" value="P:regulation of transcription by RNA polymerase II"/>
    <property type="evidence" value="ECO:0007669"/>
    <property type="project" value="TreeGrafter"/>
</dbReference>
<accession>A0A1G4K1U6</accession>
<evidence type="ECO:0000256" key="5">
    <source>
        <dbReference type="ARBA" id="ARBA00022833"/>
    </source>
</evidence>
<dbReference type="InterPro" id="IPR001965">
    <property type="entry name" value="Znf_PHD"/>
</dbReference>
<reference evidence="11 12" key="1">
    <citation type="submission" date="2016-03" db="EMBL/GenBank/DDBJ databases">
        <authorList>
            <person name="Devillers H."/>
        </authorList>
    </citation>
    <scope>NUCLEOTIDE SEQUENCE [LARGE SCALE GENOMIC DNA]</scope>
    <source>
        <strain evidence="11">CBS 10888</strain>
    </source>
</reference>
<evidence type="ECO:0000256" key="7">
    <source>
        <dbReference type="PROSITE-ProRule" id="PRU00146"/>
    </source>
</evidence>
<dbReference type="Pfam" id="PF13831">
    <property type="entry name" value="PHD_2"/>
    <property type="match status" value="1"/>
</dbReference>
<dbReference type="GO" id="GO:1990467">
    <property type="term" value="C:NuA3a histone acetyltransferase complex"/>
    <property type="evidence" value="ECO:0007669"/>
    <property type="project" value="EnsemblFungi"/>
</dbReference>
<dbReference type="Pfam" id="PF13832">
    <property type="entry name" value="zf-HC5HC2H_2"/>
    <property type="match status" value="1"/>
</dbReference>
<evidence type="ECO:0000256" key="2">
    <source>
        <dbReference type="ARBA" id="ARBA00022723"/>
    </source>
</evidence>
<feature type="region of interest" description="Disordered" evidence="8">
    <location>
        <begin position="455"/>
        <end position="476"/>
    </location>
</feature>
<dbReference type="FunFam" id="3.30.40.10:FF:000007">
    <property type="entry name" value="Bromodomain containing 1, isoform CRA_b"/>
    <property type="match status" value="1"/>
</dbReference>
<evidence type="ECO:0000259" key="10">
    <source>
        <dbReference type="PROSITE" id="PS51805"/>
    </source>
</evidence>
<evidence type="ECO:0000256" key="6">
    <source>
        <dbReference type="ARBA" id="ARBA00023242"/>
    </source>
</evidence>
<keyword evidence="3" id="KW-0677">Repeat</keyword>
<dbReference type="GO" id="GO:0005634">
    <property type="term" value="C:nucleus"/>
    <property type="evidence" value="ECO:0007669"/>
    <property type="project" value="UniProtKB-SubCell"/>
</dbReference>
<dbReference type="InterPro" id="IPR050701">
    <property type="entry name" value="Histone_Mod_Regulator"/>
</dbReference>
<dbReference type="OrthoDB" id="20839at2759"/>
<sequence length="736" mass="83839">MSSSNPTNFRDDGPKLREEKHFADFYPELNQQELLPVILEDNCHSPGPHRELEASDSITGAISKSNNRNADMALIKQMIYNEKLTLEPIVLDKDRVRFKKCKLRVADMGRNSRVGKQYQKYGFLGGGSVGKLGKAGSPYIKRTDDYTMKRVDTLGHISRYQANFKVEYDMDEQDDLYLRYLNQIRVTNPKNSLTHEAFEIIMSVLENEWFYLEKKIPPRISTTSNVSTWETRAAWAHYEAYGSDDGTGNVADQPCAVCGGTDCDNSNAIVFCDGCDVAVHQECYGVVFIPEGQWLCRRCMISRNRKINCLFCPSHTGAFKQTDRGSWGHVVCGIWIPELFFVNSHYMEPIEGIDSIPRSRWKLTCYICKQKVGACIQCSNKNCFSAYHVTCAKRAGLCMDFGSCSILEASSNAPGINLRSFCDKHSPEGWPDCKQGIVKTRNYFAAEIRSAVEGHTEAVEKRPKHSNQKGQWKTNRGTPIAPQYFSGIVQKVLDTFKIENSNKLSTDLCKYWSMKRELKRGAPLVRKFDPSSFGTFTVDELNHRVEFAKVLSNDLQKLQQLSHTLTDRQVALQLRNRARQKAEELYNYPGKFILREAIVKRMGNFSSYRALMQEKRTRDALSSTIETCLGSQKDDHLALFEQLMTVFFAEIEGDEKASRRMKGEAKKLQVHINTLLGSVNVAQFRKWIAQDFTFEKGKIRPLPWKGPLLMTESGLEEIAELTHSEMRILRNAMDGK</sequence>
<dbReference type="InterPro" id="IPR019542">
    <property type="entry name" value="Enhancer_polycomb-like_N"/>
</dbReference>
<name>A0A1G4K1U6_9SACH</name>
<dbReference type="Pfam" id="PF10513">
    <property type="entry name" value="EPL1"/>
    <property type="match status" value="1"/>
</dbReference>
<evidence type="ECO:0000256" key="8">
    <source>
        <dbReference type="SAM" id="MobiDB-lite"/>
    </source>
</evidence>
<protein>
    <submittedName>
        <fullName evidence="11">LADA_0H06854g1_1</fullName>
    </submittedName>
</protein>
<dbReference type="PROSITE" id="PS51805">
    <property type="entry name" value="EPHD"/>
    <property type="match status" value="1"/>
</dbReference>
<dbReference type="InterPro" id="IPR011011">
    <property type="entry name" value="Znf_FYVE_PHD"/>
</dbReference>
<dbReference type="SMART" id="SM00249">
    <property type="entry name" value="PHD"/>
    <property type="match status" value="2"/>
</dbReference>
<keyword evidence="4 7" id="KW-0863">Zinc-finger</keyword>
<evidence type="ECO:0000259" key="9">
    <source>
        <dbReference type="PROSITE" id="PS50016"/>
    </source>
</evidence>
<keyword evidence="12" id="KW-1185">Reference proteome</keyword>
<evidence type="ECO:0000256" key="3">
    <source>
        <dbReference type="ARBA" id="ARBA00022737"/>
    </source>
</evidence>
<dbReference type="EMBL" id="LT598461">
    <property type="protein sequence ID" value="SCU97549.1"/>
    <property type="molecule type" value="Genomic_DNA"/>
</dbReference>
<evidence type="ECO:0000256" key="4">
    <source>
        <dbReference type="ARBA" id="ARBA00022771"/>
    </source>
</evidence>
<feature type="domain" description="PHD-type" evidence="10">
    <location>
        <begin position="306"/>
        <end position="426"/>
    </location>
</feature>
<keyword evidence="6" id="KW-0539">Nucleus</keyword>
<organism evidence="11 12">
    <name type="scientific">Lachancea dasiensis</name>
    <dbReference type="NCBI Taxonomy" id="1072105"/>
    <lineage>
        <taxon>Eukaryota</taxon>
        <taxon>Fungi</taxon>
        <taxon>Dikarya</taxon>
        <taxon>Ascomycota</taxon>
        <taxon>Saccharomycotina</taxon>
        <taxon>Saccharomycetes</taxon>
        <taxon>Saccharomycetales</taxon>
        <taxon>Saccharomycetaceae</taxon>
        <taxon>Lachancea</taxon>
    </lineage>
</organism>
<evidence type="ECO:0000313" key="12">
    <source>
        <dbReference type="Proteomes" id="UP000190274"/>
    </source>
</evidence>
<dbReference type="SUPFAM" id="SSF57903">
    <property type="entry name" value="FYVE/PHD zinc finger"/>
    <property type="match status" value="1"/>
</dbReference>
<dbReference type="InterPro" id="IPR034732">
    <property type="entry name" value="EPHD"/>
</dbReference>
<dbReference type="GO" id="GO:0140003">
    <property type="term" value="F:histone H3K36me3 reader activity"/>
    <property type="evidence" value="ECO:0007669"/>
    <property type="project" value="EnsemblFungi"/>
</dbReference>
<dbReference type="GO" id="GO:0006338">
    <property type="term" value="P:chromatin remodeling"/>
    <property type="evidence" value="ECO:0007669"/>
    <property type="project" value="EnsemblFungi"/>
</dbReference>
<keyword evidence="2" id="KW-0479">Metal-binding</keyword>
<evidence type="ECO:0000256" key="1">
    <source>
        <dbReference type="ARBA" id="ARBA00004123"/>
    </source>
</evidence>
<keyword evidence="5" id="KW-0862">Zinc</keyword>
<comment type="subcellular location">
    <subcellularLocation>
        <location evidence="1">Nucleus</location>
    </subcellularLocation>
</comment>
<dbReference type="PANTHER" id="PTHR13793:SF107">
    <property type="entry name" value="BROMODOMAIN-CONTAINING PROTEIN HOMOLOG"/>
    <property type="match status" value="1"/>
</dbReference>
<dbReference type="AlphaFoldDB" id="A0A1G4K1U6"/>
<dbReference type="PANTHER" id="PTHR13793">
    <property type="entry name" value="PHD FINGER PROTEINS"/>
    <property type="match status" value="1"/>
</dbReference>
<dbReference type="Proteomes" id="UP000190274">
    <property type="component" value="Chromosome H"/>
</dbReference>
<dbReference type="GO" id="GO:1990468">
    <property type="term" value="C:NuA3b histone acetyltransferase complex"/>
    <property type="evidence" value="ECO:0007669"/>
    <property type="project" value="EnsemblFungi"/>
</dbReference>
<dbReference type="STRING" id="1266660.A0A1G4K1U6"/>
<dbReference type="PROSITE" id="PS50016">
    <property type="entry name" value="ZF_PHD_2"/>
    <property type="match status" value="1"/>
</dbReference>
<proteinExistence type="predicted"/>